<protein>
    <submittedName>
        <fullName evidence="2">Os04g0570650 protein</fullName>
    </submittedName>
</protein>
<dbReference type="Gramene" id="Os04t0570650-00">
    <property type="protein sequence ID" value="Os04t0570650-00"/>
    <property type="gene ID" value="Os04g0570650"/>
</dbReference>
<proteinExistence type="predicted"/>
<dbReference type="PaxDb" id="39947-A0A0P0WDP2"/>
<evidence type="ECO:0000313" key="2">
    <source>
        <dbReference type="EMBL" id="BAS90568.1"/>
    </source>
</evidence>
<dbReference type="EMBL" id="AP014960">
    <property type="protein sequence ID" value="BAS90568.1"/>
    <property type="molecule type" value="Genomic_DNA"/>
</dbReference>
<reference evidence="2 3" key="3">
    <citation type="journal article" date="2013" name="Rice">
        <title>Improvement of the Oryza sativa Nipponbare reference genome using next generation sequence and optical map data.</title>
        <authorList>
            <person name="Kawahara Y."/>
            <person name="de la Bastide M."/>
            <person name="Hamilton J.P."/>
            <person name="Kanamori H."/>
            <person name="McCombie W.R."/>
            <person name="Ouyang S."/>
            <person name="Schwartz D.C."/>
            <person name="Tanaka T."/>
            <person name="Wu J."/>
            <person name="Zhou S."/>
            <person name="Childs K.L."/>
            <person name="Davidson R.M."/>
            <person name="Lin H."/>
            <person name="Quesada-Ocampo L."/>
            <person name="Vaillancourt B."/>
            <person name="Sakai H."/>
            <person name="Lee S.S."/>
            <person name="Kim J."/>
            <person name="Numa H."/>
            <person name="Itoh T."/>
            <person name="Buell C.R."/>
            <person name="Matsumoto T."/>
        </authorList>
    </citation>
    <scope>NUCLEOTIDE SEQUENCE [LARGE SCALE GENOMIC DNA]</scope>
    <source>
        <strain evidence="3">cv. Nipponbare</strain>
    </source>
</reference>
<evidence type="ECO:0000313" key="3">
    <source>
        <dbReference type="Proteomes" id="UP000059680"/>
    </source>
</evidence>
<accession>A0A0P0WDP2</accession>
<dbReference type="Proteomes" id="UP000059680">
    <property type="component" value="Chromosome 4"/>
</dbReference>
<gene>
    <name evidence="2" type="ordered locus">Os04g0570650</name>
    <name evidence="2" type="ORF">OSNPB_040570650</name>
</gene>
<keyword evidence="3" id="KW-1185">Reference proteome</keyword>
<reference evidence="3" key="1">
    <citation type="journal article" date="2005" name="Nature">
        <title>The map-based sequence of the rice genome.</title>
        <authorList>
            <consortium name="International rice genome sequencing project (IRGSP)"/>
            <person name="Matsumoto T."/>
            <person name="Wu J."/>
            <person name="Kanamori H."/>
            <person name="Katayose Y."/>
            <person name="Fujisawa M."/>
            <person name="Namiki N."/>
            <person name="Mizuno H."/>
            <person name="Yamamoto K."/>
            <person name="Antonio B.A."/>
            <person name="Baba T."/>
            <person name="Sakata K."/>
            <person name="Nagamura Y."/>
            <person name="Aoki H."/>
            <person name="Arikawa K."/>
            <person name="Arita K."/>
            <person name="Bito T."/>
            <person name="Chiden Y."/>
            <person name="Fujitsuka N."/>
            <person name="Fukunaka R."/>
            <person name="Hamada M."/>
            <person name="Harada C."/>
            <person name="Hayashi A."/>
            <person name="Hijishita S."/>
            <person name="Honda M."/>
            <person name="Hosokawa S."/>
            <person name="Ichikawa Y."/>
            <person name="Idonuma A."/>
            <person name="Iijima M."/>
            <person name="Ikeda M."/>
            <person name="Ikeno M."/>
            <person name="Ito K."/>
            <person name="Ito S."/>
            <person name="Ito T."/>
            <person name="Ito Y."/>
            <person name="Ito Y."/>
            <person name="Iwabuchi A."/>
            <person name="Kamiya K."/>
            <person name="Karasawa W."/>
            <person name="Kurita K."/>
            <person name="Katagiri S."/>
            <person name="Kikuta A."/>
            <person name="Kobayashi H."/>
            <person name="Kobayashi N."/>
            <person name="Machita K."/>
            <person name="Maehara T."/>
            <person name="Masukawa M."/>
            <person name="Mizubayashi T."/>
            <person name="Mukai Y."/>
            <person name="Nagasaki H."/>
            <person name="Nagata Y."/>
            <person name="Naito S."/>
            <person name="Nakashima M."/>
            <person name="Nakama Y."/>
            <person name="Nakamichi Y."/>
            <person name="Nakamura M."/>
            <person name="Meguro A."/>
            <person name="Negishi M."/>
            <person name="Ohta I."/>
            <person name="Ohta T."/>
            <person name="Okamoto M."/>
            <person name="Ono N."/>
            <person name="Saji S."/>
            <person name="Sakaguchi M."/>
            <person name="Sakai K."/>
            <person name="Shibata M."/>
            <person name="Shimokawa T."/>
            <person name="Song J."/>
            <person name="Takazaki Y."/>
            <person name="Terasawa K."/>
            <person name="Tsugane M."/>
            <person name="Tsuji K."/>
            <person name="Ueda S."/>
            <person name="Waki K."/>
            <person name="Yamagata H."/>
            <person name="Yamamoto M."/>
            <person name="Yamamoto S."/>
            <person name="Yamane H."/>
            <person name="Yoshiki S."/>
            <person name="Yoshihara R."/>
            <person name="Yukawa K."/>
            <person name="Zhong H."/>
            <person name="Yano M."/>
            <person name="Yuan Q."/>
            <person name="Ouyang S."/>
            <person name="Liu J."/>
            <person name="Jones K.M."/>
            <person name="Gansberger K."/>
            <person name="Moffat K."/>
            <person name="Hill J."/>
            <person name="Bera J."/>
            <person name="Fadrosh D."/>
            <person name="Jin S."/>
            <person name="Johri S."/>
            <person name="Kim M."/>
            <person name="Overton L."/>
            <person name="Reardon M."/>
            <person name="Tsitrin T."/>
            <person name="Vuong H."/>
            <person name="Weaver B."/>
            <person name="Ciecko A."/>
            <person name="Tallon L."/>
            <person name="Jackson J."/>
            <person name="Pai G."/>
            <person name="Aken S.V."/>
            <person name="Utterback T."/>
            <person name="Reidmuller S."/>
            <person name="Feldblyum T."/>
            <person name="Hsiao J."/>
            <person name="Zismann V."/>
            <person name="Iobst S."/>
            <person name="de Vazeille A.R."/>
            <person name="Buell C.R."/>
            <person name="Ying K."/>
            <person name="Li Y."/>
            <person name="Lu T."/>
            <person name="Huang Y."/>
            <person name="Zhao Q."/>
            <person name="Feng Q."/>
            <person name="Zhang L."/>
            <person name="Zhu J."/>
            <person name="Weng Q."/>
            <person name="Mu J."/>
            <person name="Lu Y."/>
            <person name="Fan D."/>
            <person name="Liu Y."/>
            <person name="Guan J."/>
            <person name="Zhang Y."/>
            <person name="Yu S."/>
            <person name="Liu X."/>
            <person name="Zhang Y."/>
            <person name="Hong G."/>
            <person name="Han B."/>
            <person name="Choisne N."/>
            <person name="Demange N."/>
            <person name="Orjeda G."/>
            <person name="Samain S."/>
            <person name="Cattolico L."/>
            <person name="Pelletier E."/>
            <person name="Couloux A."/>
            <person name="Segurens B."/>
            <person name="Wincker P."/>
            <person name="D'Hont A."/>
            <person name="Scarpelli C."/>
            <person name="Weissenbach J."/>
            <person name="Salanoubat M."/>
            <person name="Quetier F."/>
            <person name="Yu Y."/>
            <person name="Kim H.R."/>
            <person name="Rambo T."/>
            <person name="Currie J."/>
            <person name="Collura K."/>
            <person name="Luo M."/>
            <person name="Yang T."/>
            <person name="Ammiraju J.S.S."/>
            <person name="Engler F."/>
            <person name="Soderlund C."/>
            <person name="Wing R.A."/>
            <person name="Palmer L.E."/>
            <person name="de la Bastide M."/>
            <person name="Spiegel L."/>
            <person name="Nascimento L."/>
            <person name="Zutavern T."/>
            <person name="O'Shaughnessy A."/>
            <person name="Dike S."/>
            <person name="Dedhia N."/>
            <person name="Preston R."/>
            <person name="Balija V."/>
            <person name="McCombie W.R."/>
            <person name="Chow T."/>
            <person name="Chen H."/>
            <person name="Chung M."/>
            <person name="Chen C."/>
            <person name="Shaw J."/>
            <person name="Wu H."/>
            <person name="Hsiao K."/>
            <person name="Chao Y."/>
            <person name="Chu M."/>
            <person name="Cheng C."/>
            <person name="Hour A."/>
            <person name="Lee P."/>
            <person name="Lin S."/>
            <person name="Lin Y."/>
            <person name="Liou J."/>
            <person name="Liu S."/>
            <person name="Hsing Y."/>
            <person name="Raghuvanshi S."/>
            <person name="Mohanty A."/>
            <person name="Bharti A.K."/>
            <person name="Gaur A."/>
            <person name="Gupta V."/>
            <person name="Kumar D."/>
            <person name="Ravi V."/>
            <person name="Vij S."/>
            <person name="Kapur A."/>
            <person name="Khurana P."/>
            <person name="Khurana P."/>
            <person name="Khurana J.P."/>
            <person name="Tyagi A.K."/>
            <person name="Gaikwad K."/>
            <person name="Singh A."/>
            <person name="Dalal V."/>
            <person name="Srivastava S."/>
            <person name="Dixit A."/>
            <person name="Pal A.K."/>
            <person name="Ghazi I.A."/>
            <person name="Yadav M."/>
            <person name="Pandit A."/>
            <person name="Bhargava A."/>
            <person name="Sureshbabu K."/>
            <person name="Batra K."/>
            <person name="Sharma T.R."/>
            <person name="Mohapatra T."/>
            <person name="Singh N.K."/>
            <person name="Messing J."/>
            <person name="Nelson A.B."/>
            <person name="Fuks G."/>
            <person name="Kavchok S."/>
            <person name="Keizer G."/>
            <person name="Linton E."/>
            <person name="Llaca V."/>
            <person name="Song R."/>
            <person name="Tanyolac B."/>
            <person name="Young S."/>
            <person name="Ho-Il K."/>
            <person name="Hahn J.H."/>
            <person name="Sangsakoo G."/>
            <person name="Vanavichit A."/>
            <person name="de Mattos Luiz.A.T."/>
            <person name="Zimmer P.D."/>
            <person name="Malone G."/>
            <person name="Dellagostin O."/>
            <person name="de Oliveira A.C."/>
            <person name="Bevan M."/>
            <person name="Bancroft I."/>
            <person name="Minx P."/>
            <person name="Cordum H."/>
            <person name="Wilson R."/>
            <person name="Cheng Z."/>
            <person name="Jin W."/>
            <person name="Jiang J."/>
            <person name="Leong S.A."/>
            <person name="Iwama H."/>
            <person name="Gojobori T."/>
            <person name="Itoh T."/>
            <person name="Niimura Y."/>
            <person name="Fujii Y."/>
            <person name="Habara T."/>
            <person name="Sakai H."/>
            <person name="Sato Y."/>
            <person name="Wilson G."/>
            <person name="Kumar K."/>
            <person name="McCouch S."/>
            <person name="Juretic N."/>
            <person name="Hoen D."/>
            <person name="Wright S."/>
            <person name="Bruskiewich R."/>
            <person name="Bureau T."/>
            <person name="Miyao A."/>
            <person name="Hirochika H."/>
            <person name="Nishikawa T."/>
            <person name="Kadowaki K."/>
            <person name="Sugiura M."/>
            <person name="Burr B."/>
            <person name="Sasaki T."/>
        </authorList>
    </citation>
    <scope>NUCLEOTIDE SEQUENCE [LARGE SCALE GENOMIC DNA]</scope>
    <source>
        <strain evidence="3">cv. Nipponbare</strain>
    </source>
</reference>
<name>A0A0P0WDP2_ORYSJ</name>
<feature type="region of interest" description="Disordered" evidence="1">
    <location>
        <begin position="156"/>
        <end position="181"/>
    </location>
</feature>
<dbReference type="AlphaFoldDB" id="A0A0P0WDP2"/>
<organism evidence="2 3">
    <name type="scientific">Oryza sativa subsp. japonica</name>
    <name type="common">Rice</name>
    <dbReference type="NCBI Taxonomy" id="39947"/>
    <lineage>
        <taxon>Eukaryota</taxon>
        <taxon>Viridiplantae</taxon>
        <taxon>Streptophyta</taxon>
        <taxon>Embryophyta</taxon>
        <taxon>Tracheophyta</taxon>
        <taxon>Spermatophyta</taxon>
        <taxon>Magnoliopsida</taxon>
        <taxon>Liliopsida</taxon>
        <taxon>Poales</taxon>
        <taxon>Poaceae</taxon>
        <taxon>BOP clade</taxon>
        <taxon>Oryzoideae</taxon>
        <taxon>Oryzeae</taxon>
        <taxon>Oryzinae</taxon>
        <taxon>Oryza</taxon>
        <taxon>Oryza sativa</taxon>
    </lineage>
</organism>
<dbReference type="InParanoid" id="A0A0P0WDP2"/>
<sequence>MSPRTKSKKLFRKIFDLDGSRPSSLLAARSNTIVETASLSSTAGKVDQVQRELETARSTSRMMPSLRLSGPKYLSTMFLRYLNMAPCCSPTLSFPRISTNESGYQLWNSCPSCWNTMWFSSSSADTTTGCPTRLVLNIGAYLASLCRMKGGMSKEASEEKNWNVSPTSGRPMEPGGSWPPQRGFLHLRAWCRSSSSSTSAAAPPTSPT</sequence>
<reference evidence="2 3" key="2">
    <citation type="journal article" date="2013" name="Plant Cell Physiol.">
        <title>Rice Annotation Project Database (RAP-DB): an integrative and interactive database for rice genomics.</title>
        <authorList>
            <person name="Sakai H."/>
            <person name="Lee S.S."/>
            <person name="Tanaka T."/>
            <person name="Numa H."/>
            <person name="Kim J."/>
            <person name="Kawahara Y."/>
            <person name="Wakimoto H."/>
            <person name="Yang C.C."/>
            <person name="Iwamoto M."/>
            <person name="Abe T."/>
            <person name="Yamada Y."/>
            <person name="Muto A."/>
            <person name="Inokuchi H."/>
            <person name="Ikemura T."/>
            <person name="Matsumoto T."/>
            <person name="Sasaki T."/>
            <person name="Itoh T."/>
        </authorList>
    </citation>
    <scope>NUCLEOTIDE SEQUENCE [LARGE SCALE GENOMIC DNA]</scope>
    <source>
        <strain evidence="3">cv. Nipponbare</strain>
    </source>
</reference>
<evidence type="ECO:0000256" key="1">
    <source>
        <dbReference type="SAM" id="MobiDB-lite"/>
    </source>
</evidence>